<feature type="signal peptide" evidence="2">
    <location>
        <begin position="1"/>
        <end position="43"/>
    </location>
</feature>
<evidence type="ECO:0000256" key="2">
    <source>
        <dbReference type="SAM" id="SignalP"/>
    </source>
</evidence>
<name>A0A4Q7NNU4_9BURK</name>
<feature type="chain" id="PRO_5020568772" description="Autotransporter domain-containing protein" evidence="2">
    <location>
        <begin position="44"/>
        <end position="2091"/>
    </location>
</feature>
<gene>
    <name evidence="4" type="ORF">EV675_2736</name>
</gene>
<dbReference type="EMBL" id="SGXC01000001">
    <property type="protein sequence ID" value="RZS86688.1"/>
    <property type="molecule type" value="Genomic_DNA"/>
</dbReference>
<evidence type="ECO:0000313" key="4">
    <source>
        <dbReference type="EMBL" id="RZS86688.1"/>
    </source>
</evidence>
<evidence type="ECO:0000313" key="5">
    <source>
        <dbReference type="Proteomes" id="UP000292445"/>
    </source>
</evidence>
<dbReference type="RefSeq" id="WP_130357760.1">
    <property type="nucleotide sequence ID" value="NZ_SGXC01000001.1"/>
</dbReference>
<dbReference type="SUPFAM" id="SSF103515">
    <property type="entry name" value="Autotransporter"/>
    <property type="match status" value="1"/>
</dbReference>
<reference evidence="4 5" key="1">
    <citation type="submission" date="2019-02" db="EMBL/GenBank/DDBJ databases">
        <title>Genomic Encyclopedia of Type Strains, Phase IV (KMG-IV): sequencing the most valuable type-strain genomes for metagenomic binning, comparative biology and taxonomic classification.</title>
        <authorList>
            <person name="Goeker M."/>
        </authorList>
    </citation>
    <scope>NUCLEOTIDE SEQUENCE [LARGE SCALE GENOMIC DNA]</scope>
    <source>
        <strain evidence="4 5">K24</strain>
    </source>
</reference>
<sequence length="2091" mass="199477">MTTSPYLPTPAAAGGFIRPLFRPNLVAAAVLAALSSLAGTVQAQVVHDYRGTDGSCCHDHNGSDGSNGTDFVGASDSSLNVSIGTGTAVFVDVSGGHGGNGEGSTDPDDTNYNHWGGNGGQGATLGYDLLYSTLRSGEIGLRAASHGGNGGRWAIQSGGRRYGDAGDGHDAGVVVSGTGITAGVYGIWVDSLGGVGQEPSIRDALPSGDSGRGGNAGAASVTLSYGSSVTVSGSTGQSETAGILAQSVGGQGGDGFHGGVGGGHSTAGQGGDTGDVSVSIDDSSSVTTNGTGTAGVIARTQGGQGGGAEGGEQGTPAQDVRANRGGNAGHVTVSNAGAITTRGTSSAAILASSLGGRGGDGGAGSWSSGHDGGDGGSASGVSITNSGRIATYGDYSNGIQVRVAGGDGGKGGDGGLSGHSGSGGAGGGVGALAYDITNSGSIAIAGAGAEDDDGTTGTGSFGIVAQASGGQGGDGAQAAGWFVVGGNGGGGGNGGAGRVTNTGSISTTRDQSGAVIMQSAGGGGGVGGDADSTGLIVSMAVGGRGGVAGDGGELSLTSSGRISTQGAGSTGVMLQSIGGGGGHGGSAKAASVGVLAGVALSTGGDGGAGGAGGHVDIELDPGSSVATAGAVSSAVVGRSVGGGGGNGAFAESVQATIAPELGPDIPSGTASIHVTVGGRGGSAGNAGEVDIDNAGTVATTGHESHGIFAQSSGGGGGNGGVAAAPLRPTTIGASSFTISYGVTTGGEGGSGGHGGAVSVHNRGGGAITTTGDHAIAVLAQSVGGGGGNGGLVQQETERSFEPVVSSPTAFLETLTKVSEWLEEAPHSISFGGLSYALDARVGGNGGSGGNGGNVTIANDGAIATHGLASAGIVAQSVAGSGGRSGAIGSAGASSLLSAIDTLLKAANEGVSNVVSLAPSIGTNLAVGGNAGDGGQGGAVQVTNTGTVSTTGKAASAILAQSVGGGGGVGTVSEQDLAELAKAHGGDQAAEILEKINKIAELLASKGMSLTRNINVTVGGGGGGGGNGGLATVDASAAGSVVTTMGDHAPGIVAQSVGGGGGKAEVSSFLAGAGGLLTPAGQTGAPLTITMGGNRTLSGFVSEAAVMSGGGASVTTGQVRTQGDDAPAVIAQSVSGGGGLASISMDGLDAAGLAAGSTAQAPVVSLGGKIGVVGGFSIPPIDAGDATVTTTGGNIVTSGVLSHGVMAQSVGGGGGAATLASSAAAAPLLAPAQVTLGMDASNQEAIRTDGGHVAVTTGKYDEGASTIVHTVVQTSGDLAFGVLAQSVGAGGGYVGLLSGGQAQAPASVALGALGGATGDGGQVDAHVVANSSVNTRGRNAVGVLAQSVGGGGGMAGLSTRAGSTTLAAPASQGSGAGGAVNVNVEGSVLTEGAGAIGVLAQSVGGGGGLAGDFSSVSYDDNLVKTVDVAGGGGNGGAVDVQVGVMVATQGRNAPAIAALSLGGGAVFSEAGIQVRGSGGGAGSAGGAINIGLGTGSLVTAQGGGAPAILAVSAGSAAQNSGGAVTIGVGASSAVYADLAGGTAIRTITDNATTVSNQGLISGATAIDASGRVAVDNYGLFIGSVTSGDAAHGSFVNHPGAVLASGQRLDASLVNQGVFNPGGPVDQHGAYQTTFMQGFTQAPGGVFQADVDFSAGGLADVIGVSGPAQLGGSLLVLGRNLAGGQPMLIAQFDVTPTGAFNPAGQSPVVNYDVSLTGDGQLWVTPKANFRPQNLGLTANQASIAGYLQTLWDRGDRGLTTLFDPFARLEGTDAYVKALGAVASDAALSRASNRTYELHSALDRMMSCPYFSDQSVQLAEGECAWARVIGGRFDRSASADGAGYDNRQTTVQFGVQRQLAPDWFLGASASYSRTNTYSADNTVRIASDSFHAGLALKRQIGAWQFAGALMGGYEESDQARSIVLPGMAARATSKPDSYQLAARARAAYQFSFGDWYAKPYADLDLIYDRTPGYRESGAGPFDLVHDASDRWSAVLTPSIEFGGKVSMGKAVARPYLALGVGVVAGRKVSTDVRLAVAPQDAFTLSTRVPGVFGSATAGVEVMSADAWSLRAEYGIQAGQHLVAQTASLKLGVRF</sequence>
<feature type="region of interest" description="Disordered" evidence="1">
    <location>
        <begin position="246"/>
        <end position="336"/>
    </location>
</feature>
<accession>A0A4Q7NNU4</accession>
<dbReference type="InterPro" id="IPR036709">
    <property type="entry name" value="Autotransporte_beta_dom_sf"/>
</dbReference>
<evidence type="ECO:0000259" key="3">
    <source>
        <dbReference type="PROSITE" id="PS51208"/>
    </source>
</evidence>
<evidence type="ECO:0000256" key="1">
    <source>
        <dbReference type="SAM" id="MobiDB-lite"/>
    </source>
</evidence>
<dbReference type="InterPro" id="IPR005546">
    <property type="entry name" value="Autotransporte_beta"/>
</dbReference>
<keyword evidence="5" id="KW-1185">Reference proteome</keyword>
<protein>
    <recommendedName>
        <fullName evidence="3">Autotransporter domain-containing protein</fullName>
    </recommendedName>
</protein>
<dbReference type="SMART" id="SM00869">
    <property type="entry name" value="Autotransporter"/>
    <property type="match status" value="1"/>
</dbReference>
<feature type="region of interest" description="Disordered" evidence="1">
    <location>
        <begin position="357"/>
        <end position="380"/>
    </location>
</feature>
<feature type="compositionally biased region" description="Gly residues" evidence="1">
    <location>
        <begin position="302"/>
        <end position="313"/>
    </location>
</feature>
<comment type="caution">
    <text evidence="4">The sequence shown here is derived from an EMBL/GenBank/DDBJ whole genome shotgun (WGS) entry which is preliminary data.</text>
</comment>
<feature type="domain" description="Autotransporter" evidence="3">
    <location>
        <begin position="1814"/>
        <end position="2091"/>
    </location>
</feature>
<keyword evidence="2" id="KW-0732">Signal</keyword>
<dbReference type="Proteomes" id="UP000292445">
    <property type="component" value="Unassembled WGS sequence"/>
</dbReference>
<dbReference type="PROSITE" id="PS51208">
    <property type="entry name" value="AUTOTRANSPORTER"/>
    <property type="match status" value="1"/>
</dbReference>
<dbReference type="OrthoDB" id="8644697at2"/>
<organism evidence="4 5">
    <name type="scientific">Pigmentiphaga kullae</name>
    <dbReference type="NCBI Taxonomy" id="151784"/>
    <lineage>
        <taxon>Bacteria</taxon>
        <taxon>Pseudomonadati</taxon>
        <taxon>Pseudomonadota</taxon>
        <taxon>Betaproteobacteria</taxon>
        <taxon>Burkholderiales</taxon>
        <taxon>Alcaligenaceae</taxon>
        <taxon>Pigmentiphaga</taxon>
    </lineage>
</organism>
<proteinExistence type="predicted"/>
<feature type="compositionally biased region" description="Low complexity" evidence="1">
    <location>
        <begin position="274"/>
        <end position="288"/>
    </location>
</feature>
<feature type="compositionally biased region" description="Gly residues" evidence="1">
    <location>
        <begin position="249"/>
        <end position="273"/>
    </location>
</feature>